<evidence type="ECO:0000313" key="16">
    <source>
        <dbReference type="EMBL" id="TJY36083.1"/>
    </source>
</evidence>
<comment type="caution">
    <text evidence="16">The sequence shown here is derived from an EMBL/GenBank/DDBJ whole genome shotgun (WGS) entry which is preliminary data.</text>
</comment>
<feature type="binding site" evidence="12 15">
    <location>
        <position position="206"/>
    </location>
    <ligand>
        <name>pyruvate</name>
        <dbReference type="ChEBI" id="CHEBI:15361"/>
    </ligand>
</feature>
<comment type="subunit">
    <text evidence="12">Homotetramer; dimer of dimers.</text>
</comment>
<evidence type="ECO:0000256" key="4">
    <source>
        <dbReference type="ARBA" id="ARBA00012086"/>
    </source>
</evidence>
<keyword evidence="17" id="KW-1185">Reference proteome</keyword>
<evidence type="ECO:0000256" key="11">
    <source>
        <dbReference type="ARBA" id="ARBA00047836"/>
    </source>
</evidence>
<evidence type="ECO:0000256" key="10">
    <source>
        <dbReference type="ARBA" id="ARBA00023270"/>
    </source>
</evidence>
<dbReference type="CDD" id="cd00950">
    <property type="entry name" value="DHDPS"/>
    <property type="match status" value="1"/>
</dbReference>
<dbReference type="InterPro" id="IPR002220">
    <property type="entry name" value="DapA-like"/>
</dbReference>
<evidence type="ECO:0000256" key="12">
    <source>
        <dbReference type="HAMAP-Rule" id="MF_00418"/>
    </source>
</evidence>
<dbReference type="SMART" id="SM01130">
    <property type="entry name" value="DHDPS"/>
    <property type="match status" value="1"/>
</dbReference>
<evidence type="ECO:0000256" key="2">
    <source>
        <dbReference type="ARBA" id="ARBA00005120"/>
    </source>
</evidence>
<dbReference type="EC" id="4.3.3.7" evidence="4 12"/>
<dbReference type="Proteomes" id="UP000307657">
    <property type="component" value="Unassembled WGS sequence"/>
</dbReference>
<feature type="site" description="Part of a proton relay during catalysis" evidence="12">
    <location>
        <position position="46"/>
    </location>
</feature>
<dbReference type="NCBIfam" id="TIGR00674">
    <property type="entry name" value="dapA"/>
    <property type="match status" value="1"/>
</dbReference>
<comment type="subcellular location">
    <subcellularLocation>
        <location evidence="12">Cytoplasm</location>
    </subcellularLocation>
</comment>
<keyword evidence="5 12" id="KW-0963">Cytoplasm</keyword>
<keyword evidence="10 12" id="KW-0704">Schiff base</keyword>
<dbReference type="SUPFAM" id="SSF51569">
    <property type="entry name" value="Aldolase"/>
    <property type="match status" value="1"/>
</dbReference>
<keyword evidence="7 12" id="KW-0220">Diaminopimelate biosynthesis</keyword>
<comment type="caution">
    <text evidence="12">Was originally thought to be a dihydrodipicolinate synthase (DHDPS), catalyzing the condensation of (S)-aspartate-beta-semialdehyde [(S)-ASA] and pyruvate to dihydrodipicolinate (DHDP). However, it was shown in E.coli that the product of the enzymatic reaction is not dihydrodipicolinate but in fact (4S)-4-hydroxy-2,3,4,5-tetrahydro-(2S)-dipicolinic acid (HTPA), and that the consecutive dehydration reaction leading to DHDP is not spontaneous but catalyzed by DapB.</text>
</comment>
<dbReference type="InterPro" id="IPR020625">
    <property type="entry name" value="Schiff_base-form_aldolases_AS"/>
</dbReference>
<keyword evidence="8 12" id="KW-0457">Lysine biosynthesis</keyword>
<dbReference type="PANTHER" id="PTHR12128">
    <property type="entry name" value="DIHYDRODIPICOLINATE SYNTHASE"/>
    <property type="match status" value="1"/>
</dbReference>
<dbReference type="PIRSF" id="PIRSF001365">
    <property type="entry name" value="DHDPS"/>
    <property type="match status" value="1"/>
</dbReference>
<protein>
    <recommendedName>
        <fullName evidence="4 12">4-hydroxy-tetrahydrodipicolinate synthase</fullName>
        <shortName evidence="12">HTPA synthase</shortName>
        <ecNumber evidence="4 12">4.3.3.7</ecNumber>
    </recommendedName>
</protein>
<reference evidence="16 17" key="1">
    <citation type="submission" date="2019-04" db="EMBL/GenBank/DDBJ databases">
        <title>Lacinutrix sp. nov., isolated from marine water.</title>
        <authorList>
            <person name="Kim W."/>
        </authorList>
    </citation>
    <scope>NUCLEOTIDE SEQUENCE [LARGE SCALE GENOMIC DNA]</scope>
    <source>
        <strain evidence="16 17">CAU 1491</strain>
    </source>
</reference>
<evidence type="ECO:0000256" key="15">
    <source>
        <dbReference type="PIRSR" id="PIRSR001365-2"/>
    </source>
</evidence>
<evidence type="ECO:0000256" key="7">
    <source>
        <dbReference type="ARBA" id="ARBA00022915"/>
    </source>
</evidence>
<dbReference type="Gene3D" id="3.20.20.70">
    <property type="entry name" value="Aldolase class I"/>
    <property type="match status" value="1"/>
</dbReference>
<evidence type="ECO:0000256" key="8">
    <source>
        <dbReference type="ARBA" id="ARBA00023154"/>
    </source>
</evidence>
<accession>A0A4U0EW15</accession>
<evidence type="ECO:0000256" key="14">
    <source>
        <dbReference type="PIRSR" id="PIRSR001365-1"/>
    </source>
</evidence>
<dbReference type="PRINTS" id="PR00146">
    <property type="entry name" value="DHPICSNTHASE"/>
</dbReference>
<dbReference type="GO" id="GO:0005829">
    <property type="term" value="C:cytosol"/>
    <property type="evidence" value="ECO:0007669"/>
    <property type="project" value="TreeGrafter"/>
</dbReference>
<evidence type="ECO:0000256" key="13">
    <source>
        <dbReference type="PIRNR" id="PIRNR001365"/>
    </source>
</evidence>
<dbReference type="GO" id="GO:0019877">
    <property type="term" value="P:diaminopimelate biosynthetic process"/>
    <property type="evidence" value="ECO:0007669"/>
    <property type="project" value="UniProtKB-UniRule"/>
</dbReference>
<dbReference type="InterPro" id="IPR013785">
    <property type="entry name" value="Aldolase_TIM"/>
</dbReference>
<evidence type="ECO:0000256" key="5">
    <source>
        <dbReference type="ARBA" id="ARBA00022490"/>
    </source>
</evidence>
<dbReference type="EMBL" id="SUPL01000004">
    <property type="protein sequence ID" value="TJY36083.1"/>
    <property type="molecule type" value="Genomic_DNA"/>
</dbReference>
<comment type="pathway">
    <text evidence="2 12">Amino-acid biosynthesis; L-lysine biosynthesis via DAP pathway; (S)-tetrahydrodipicolinate from L-aspartate: step 3/4.</text>
</comment>
<proteinExistence type="inferred from homology"/>
<comment type="similarity">
    <text evidence="3 12 13">Belongs to the DapA family.</text>
</comment>
<evidence type="ECO:0000256" key="9">
    <source>
        <dbReference type="ARBA" id="ARBA00023239"/>
    </source>
</evidence>
<evidence type="ECO:0000256" key="6">
    <source>
        <dbReference type="ARBA" id="ARBA00022605"/>
    </source>
</evidence>
<dbReference type="UniPathway" id="UPA00034">
    <property type="reaction ID" value="UER00017"/>
</dbReference>
<comment type="catalytic activity">
    <reaction evidence="11 12">
        <text>L-aspartate 4-semialdehyde + pyruvate = (2S,4S)-4-hydroxy-2,3,4,5-tetrahydrodipicolinate + H2O + H(+)</text>
        <dbReference type="Rhea" id="RHEA:34171"/>
        <dbReference type="ChEBI" id="CHEBI:15361"/>
        <dbReference type="ChEBI" id="CHEBI:15377"/>
        <dbReference type="ChEBI" id="CHEBI:15378"/>
        <dbReference type="ChEBI" id="CHEBI:67139"/>
        <dbReference type="ChEBI" id="CHEBI:537519"/>
        <dbReference type="EC" id="4.3.3.7"/>
    </reaction>
</comment>
<dbReference type="OrthoDB" id="9782828at2"/>
<dbReference type="RefSeq" id="WP_136843412.1">
    <property type="nucleotide sequence ID" value="NZ_SUPL01000004.1"/>
</dbReference>
<dbReference type="InterPro" id="IPR005263">
    <property type="entry name" value="DapA"/>
</dbReference>
<evidence type="ECO:0000256" key="3">
    <source>
        <dbReference type="ARBA" id="ARBA00007592"/>
    </source>
</evidence>
<organism evidence="16 17">
    <name type="scientific">Pontimicrobium aquaticum</name>
    <dbReference type="NCBI Taxonomy" id="2565367"/>
    <lineage>
        <taxon>Bacteria</taxon>
        <taxon>Pseudomonadati</taxon>
        <taxon>Bacteroidota</taxon>
        <taxon>Flavobacteriia</taxon>
        <taxon>Flavobacteriales</taxon>
        <taxon>Flavobacteriaceae</taxon>
        <taxon>Pontimicrobium</taxon>
    </lineage>
</organism>
<dbReference type="GO" id="GO:0009089">
    <property type="term" value="P:lysine biosynthetic process via diaminopimelate"/>
    <property type="evidence" value="ECO:0007669"/>
    <property type="project" value="UniProtKB-UniRule"/>
</dbReference>
<feature type="site" description="Part of a proton relay during catalysis" evidence="12">
    <location>
        <position position="109"/>
    </location>
</feature>
<comment type="function">
    <text evidence="1 12">Catalyzes the condensation of (S)-aspartate-beta-semialdehyde [(S)-ASA] and pyruvate to 4-hydroxy-tetrahydrodipicolinate (HTPA).</text>
</comment>
<dbReference type="GO" id="GO:0008840">
    <property type="term" value="F:4-hydroxy-tetrahydrodipicolinate synthase activity"/>
    <property type="evidence" value="ECO:0007669"/>
    <property type="project" value="UniProtKB-UniRule"/>
</dbReference>
<feature type="active site" description="Schiff-base intermediate with substrate" evidence="12 14">
    <location>
        <position position="164"/>
    </location>
</feature>
<keyword evidence="6 12" id="KW-0028">Amino-acid biosynthesis</keyword>
<dbReference type="AlphaFoldDB" id="A0A4U0EW15"/>
<name>A0A4U0EW15_9FLAO</name>
<dbReference type="Pfam" id="PF00701">
    <property type="entry name" value="DHDPS"/>
    <property type="match status" value="1"/>
</dbReference>
<evidence type="ECO:0000313" key="17">
    <source>
        <dbReference type="Proteomes" id="UP000307657"/>
    </source>
</evidence>
<evidence type="ECO:0000256" key="1">
    <source>
        <dbReference type="ARBA" id="ARBA00003294"/>
    </source>
</evidence>
<dbReference type="HAMAP" id="MF_00418">
    <property type="entry name" value="DapA"/>
    <property type="match status" value="1"/>
</dbReference>
<gene>
    <name evidence="12" type="primary">dapA</name>
    <name evidence="16" type="ORF">E5167_09500</name>
</gene>
<dbReference type="PROSITE" id="PS00666">
    <property type="entry name" value="DHDPS_2"/>
    <property type="match status" value="1"/>
</dbReference>
<sequence>MNALTGTGVALVTPFNSELHVDHEALTNIVRYNVDNGTNYLVISGTTGESVTITKQEKQNIIATVKKANNGKLPLVLGIGGNNTAAVIDEIKNTDLSDFAAILSVAPYYSKPTQEGFYQHFKAISQVCPIPIILYNVPGRTAKNMLPKTTLRLANDFENIVAVKEAGNNQQQYLDLLSNKPDNFLVISGDDDLALGVALAGGSGVISVLGQAFPKDFSKMIQLGLQGKATEAYKLHNKFIEITNLIFEENNPAGIKAVLECMDLCQDTVRLPLVPATSGLKQRIKNYIQQY</sequence>
<dbReference type="PANTHER" id="PTHR12128:SF66">
    <property type="entry name" value="4-HYDROXY-2-OXOGLUTARATE ALDOLASE, MITOCHONDRIAL"/>
    <property type="match status" value="1"/>
</dbReference>
<keyword evidence="9 12" id="KW-0456">Lyase</keyword>
<feature type="active site" description="Proton donor/acceptor" evidence="12 14">
    <location>
        <position position="135"/>
    </location>
</feature>
<feature type="binding site" evidence="12 15">
    <location>
        <position position="47"/>
    </location>
    <ligand>
        <name>pyruvate</name>
        <dbReference type="ChEBI" id="CHEBI:15361"/>
    </ligand>
</feature>